<keyword evidence="1" id="KW-1133">Transmembrane helix</keyword>
<evidence type="ECO:0000313" key="2">
    <source>
        <dbReference type="EMBL" id="KAF8444788.1"/>
    </source>
</evidence>
<proteinExistence type="predicted"/>
<dbReference type="Gene3D" id="3.40.30.10">
    <property type="entry name" value="Glutaredoxin"/>
    <property type="match status" value="1"/>
</dbReference>
<sequence>MSPLPGPLLHPLASPRKHRVKHRTALLALFSLFTFSCYLLFIAYPSLNLSRSLLTHVPDHGRPHESHFPDHSSDQHTPPLREVTNRFRPVRPTRPTLALSPKEELAALSAFIAALPRNVLPPSVDPNTPLDPQLVLDFDPRSESAKDELDRLVDHIWTRFPVMLFTKLHSSDSREVRHILDSMHLNPAPLVVEADQRQDAHVLLPLLARLTHVPGLPVLLVGGQPIGSDVPDVKSLMAEIRRLHDDGELTQRVFEAGATVQPVKKKGKGK</sequence>
<name>A0AAD4C007_BOLED</name>
<dbReference type="Proteomes" id="UP001194468">
    <property type="component" value="Unassembled WGS sequence"/>
</dbReference>
<gene>
    <name evidence="2" type="ORF">L210DRAFT_3530974</name>
</gene>
<organism evidence="2 3">
    <name type="scientific">Boletus edulis BED1</name>
    <dbReference type="NCBI Taxonomy" id="1328754"/>
    <lineage>
        <taxon>Eukaryota</taxon>
        <taxon>Fungi</taxon>
        <taxon>Dikarya</taxon>
        <taxon>Basidiomycota</taxon>
        <taxon>Agaricomycotina</taxon>
        <taxon>Agaricomycetes</taxon>
        <taxon>Agaricomycetidae</taxon>
        <taxon>Boletales</taxon>
        <taxon>Boletineae</taxon>
        <taxon>Boletaceae</taxon>
        <taxon>Boletoideae</taxon>
        <taxon>Boletus</taxon>
    </lineage>
</organism>
<comment type="caution">
    <text evidence="2">The sequence shown here is derived from an EMBL/GenBank/DDBJ whole genome shotgun (WGS) entry which is preliminary data.</text>
</comment>
<dbReference type="EMBL" id="WHUW01000006">
    <property type="protein sequence ID" value="KAF8444788.1"/>
    <property type="molecule type" value="Genomic_DNA"/>
</dbReference>
<keyword evidence="1" id="KW-0812">Transmembrane</keyword>
<reference evidence="2" key="2">
    <citation type="journal article" date="2020" name="Nat. Commun.">
        <title>Large-scale genome sequencing of mycorrhizal fungi provides insights into the early evolution of symbiotic traits.</title>
        <authorList>
            <person name="Miyauchi S."/>
            <person name="Kiss E."/>
            <person name="Kuo A."/>
            <person name="Drula E."/>
            <person name="Kohler A."/>
            <person name="Sanchez-Garcia M."/>
            <person name="Morin E."/>
            <person name="Andreopoulos B."/>
            <person name="Barry K.W."/>
            <person name="Bonito G."/>
            <person name="Buee M."/>
            <person name="Carver A."/>
            <person name="Chen C."/>
            <person name="Cichocki N."/>
            <person name="Clum A."/>
            <person name="Culley D."/>
            <person name="Crous P.W."/>
            <person name="Fauchery L."/>
            <person name="Girlanda M."/>
            <person name="Hayes R.D."/>
            <person name="Keri Z."/>
            <person name="LaButti K."/>
            <person name="Lipzen A."/>
            <person name="Lombard V."/>
            <person name="Magnuson J."/>
            <person name="Maillard F."/>
            <person name="Murat C."/>
            <person name="Nolan M."/>
            <person name="Ohm R.A."/>
            <person name="Pangilinan J."/>
            <person name="Pereira M.F."/>
            <person name="Perotto S."/>
            <person name="Peter M."/>
            <person name="Pfister S."/>
            <person name="Riley R."/>
            <person name="Sitrit Y."/>
            <person name="Stielow J.B."/>
            <person name="Szollosi G."/>
            <person name="Zifcakova L."/>
            <person name="Stursova M."/>
            <person name="Spatafora J.W."/>
            <person name="Tedersoo L."/>
            <person name="Vaario L.M."/>
            <person name="Yamada A."/>
            <person name="Yan M."/>
            <person name="Wang P."/>
            <person name="Xu J."/>
            <person name="Bruns T."/>
            <person name="Baldrian P."/>
            <person name="Vilgalys R."/>
            <person name="Dunand C."/>
            <person name="Henrissat B."/>
            <person name="Grigoriev I.V."/>
            <person name="Hibbett D."/>
            <person name="Nagy L.G."/>
            <person name="Martin F.M."/>
        </authorList>
    </citation>
    <scope>NUCLEOTIDE SEQUENCE</scope>
    <source>
        <strain evidence="2">BED1</strain>
    </source>
</reference>
<dbReference type="PROSITE" id="PS51354">
    <property type="entry name" value="GLUTAREDOXIN_2"/>
    <property type="match status" value="1"/>
</dbReference>
<keyword evidence="3" id="KW-1185">Reference proteome</keyword>
<dbReference type="SUPFAM" id="SSF52833">
    <property type="entry name" value="Thioredoxin-like"/>
    <property type="match status" value="1"/>
</dbReference>
<evidence type="ECO:0000256" key="1">
    <source>
        <dbReference type="SAM" id="Phobius"/>
    </source>
</evidence>
<dbReference type="InterPro" id="IPR036249">
    <property type="entry name" value="Thioredoxin-like_sf"/>
</dbReference>
<evidence type="ECO:0008006" key="4">
    <source>
        <dbReference type="Google" id="ProtNLM"/>
    </source>
</evidence>
<reference evidence="2" key="1">
    <citation type="submission" date="2019-10" db="EMBL/GenBank/DDBJ databases">
        <authorList>
            <consortium name="DOE Joint Genome Institute"/>
            <person name="Kuo A."/>
            <person name="Miyauchi S."/>
            <person name="Kiss E."/>
            <person name="Drula E."/>
            <person name="Kohler A."/>
            <person name="Sanchez-Garcia M."/>
            <person name="Andreopoulos B."/>
            <person name="Barry K.W."/>
            <person name="Bonito G."/>
            <person name="Buee M."/>
            <person name="Carver A."/>
            <person name="Chen C."/>
            <person name="Cichocki N."/>
            <person name="Clum A."/>
            <person name="Culley D."/>
            <person name="Crous P.W."/>
            <person name="Fauchery L."/>
            <person name="Girlanda M."/>
            <person name="Hayes R."/>
            <person name="Keri Z."/>
            <person name="LaButti K."/>
            <person name="Lipzen A."/>
            <person name="Lombard V."/>
            <person name="Magnuson J."/>
            <person name="Maillard F."/>
            <person name="Morin E."/>
            <person name="Murat C."/>
            <person name="Nolan M."/>
            <person name="Ohm R."/>
            <person name="Pangilinan J."/>
            <person name="Pereira M."/>
            <person name="Perotto S."/>
            <person name="Peter M."/>
            <person name="Riley R."/>
            <person name="Sitrit Y."/>
            <person name="Stielow B."/>
            <person name="Szollosi G."/>
            <person name="Zifcakova L."/>
            <person name="Stursova M."/>
            <person name="Spatafora J.W."/>
            <person name="Tedersoo L."/>
            <person name="Vaario L.-M."/>
            <person name="Yamada A."/>
            <person name="Yan M."/>
            <person name="Wang P."/>
            <person name="Xu J."/>
            <person name="Bruns T."/>
            <person name="Baldrian P."/>
            <person name="Vilgalys R."/>
            <person name="Henrissat B."/>
            <person name="Grigoriev I.V."/>
            <person name="Hibbett D."/>
            <person name="Nagy L.G."/>
            <person name="Martin F.M."/>
        </authorList>
    </citation>
    <scope>NUCLEOTIDE SEQUENCE</scope>
    <source>
        <strain evidence="2">BED1</strain>
    </source>
</reference>
<accession>A0AAD4C007</accession>
<keyword evidence="1" id="KW-0472">Membrane</keyword>
<feature type="transmembrane region" description="Helical" evidence="1">
    <location>
        <begin position="25"/>
        <end position="44"/>
    </location>
</feature>
<evidence type="ECO:0000313" key="3">
    <source>
        <dbReference type="Proteomes" id="UP001194468"/>
    </source>
</evidence>
<dbReference type="AlphaFoldDB" id="A0AAD4C007"/>
<protein>
    <recommendedName>
        <fullName evidence="4">Glutaredoxin-like protein</fullName>
    </recommendedName>
</protein>